<keyword evidence="2" id="KW-1185">Reference proteome</keyword>
<organism evidence="1">
    <name type="scientific">Oryza punctata</name>
    <name type="common">Red rice</name>
    <dbReference type="NCBI Taxonomy" id="4537"/>
    <lineage>
        <taxon>Eukaryota</taxon>
        <taxon>Viridiplantae</taxon>
        <taxon>Streptophyta</taxon>
        <taxon>Embryophyta</taxon>
        <taxon>Tracheophyta</taxon>
        <taxon>Spermatophyta</taxon>
        <taxon>Magnoliopsida</taxon>
        <taxon>Liliopsida</taxon>
        <taxon>Poales</taxon>
        <taxon>Poaceae</taxon>
        <taxon>BOP clade</taxon>
        <taxon>Oryzoideae</taxon>
        <taxon>Oryzeae</taxon>
        <taxon>Oryzinae</taxon>
        <taxon>Oryza</taxon>
    </lineage>
</organism>
<proteinExistence type="predicted"/>
<name>A0A0E0JXQ2_ORYPU</name>
<evidence type="ECO:0000313" key="2">
    <source>
        <dbReference type="Proteomes" id="UP000026962"/>
    </source>
</evidence>
<reference evidence="1" key="2">
    <citation type="submission" date="2018-05" db="EMBL/GenBank/DDBJ databases">
        <title>OpunRS2 (Oryza punctata Reference Sequence Version 2).</title>
        <authorList>
            <person name="Zhang J."/>
            <person name="Kudrna D."/>
            <person name="Lee S."/>
            <person name="Talag J."/>
            <person name="Welchert J."/>
            <person name="Wing R.A."/>
        </authorList>
    </citation>
    <scope>NUCLEOTIDE SEQUENCE [LARGE SCALE GENOMIC DNA]</scope>
</reference>
<dbReference type="AlphaFoldDB" id="A0A0E0JXQ2"/>
<dbReference type="HOGENOM" id="CLU_3413496_0_0_1"/>
<protein>
    <submittedName>
        <fullName evidence="1">Uncharacterized protein</fullName>
    </submittedName>
</protein>
<accession>A0A0E0JXQ2</accession>
<dbReference type="Proteomes" id="UP000026962">
    <property type="component" value="Chromosome 2"/>
</dbReference>
<evidence type="ECO:0000313" key="1">
    <source>
        <dbReference type="EnsemblPlants" id="OPUNC02G08720.1"/>
    </source>
</evidence>
<sequence length="28" mass="3278">MPWMRMMQTVCGTAKGLDFLHYTHPLVI</sequence>
<dbReference type="EnsemblPlants" id="OPUNC02G08720.1">
    <property type="protein sequence ID" value="OPUNC02G08720.1"/>
    <property type="gene ID" value="OPUNC02G08720"/>
</dbReference>
<reference evidence="1" key="1">
    <citation type="submission" date="2015-04" db="UniProtKB">
        <authorList>
            <consortium name="EnsemblPlants"/>
        </authorList>
    </citation>
    <scope>IDENTIFICATION</scope>
</reference>
<dbReference type="Gramene" id="OPUNC02G08720.1">
    <property type="protein sequence ID" value="OPUNC02G08720.1"/>
    <property type="gene ID" value="OPUNC02G08720"/>
</dbReference>